<dbReference type="KEGG" id="hsf:HLASA_1558"/>
<reference evidence="2 3" key="3">
    <citation type="journal article" date="2016" name="Stand. Genomic Sci.">
        <title>Complete genome sequence of 'Halanaeroarchaeum sulfurireducens' M27-SA2, a sulfur-reducing and acetate-oxidizing haloarchaeon from the deep-sea hypersaline anoxic lake Medee.</title>
        <authorList>
            <person name="Messina E."/>
            <person name="Sorokin D.Y."/>
            <person name="Kublanov I.V."/>
            <person name="Toshchakov S."/>
            <person name="Lopatina A."/>
            <person name="Arcadi E."/>
            <person name="Smedile F."/>
            <person name="La Spada G."/>
            <person name="La Cono V."/>
            <person name="Yakimov M.M."/>
        </authorList>
    </citation>
    <scope>NUCLEOTIDE SEQUENCE [LARGE SCALE GENOMIC DNA]</scope>
    <source>
        <strain evidence="2 3">M27-SA2</strain>
    </source>
</reference>
<dbReference type="HOGENOM" id="CLU_175991_0_0_2"/>
<evidence type="ECO:0008006" key="5">
    <source>
        <dbReference type="Google" id="ProtNLM"/>
    </source>
</evidence>
<accession>A0A0F7PD29</accession>
<dbReference type="RefSeq" id="WP_050048741.1">
    <property type="nucleotide sequence ID" value="NZ_CP008874.1"/>
</dbReference>
<protein>
    <recommendedName>
        <fullName evidence="5">Ribbon-helix-helix protein CopG domain-containing protein</fullName>
    </recommendedName>
</protein>
<dbReference type="InterPro" id="IPR005368">
    <property type="entry name" value="UPF0175"/>
</dbReference>
<dbReference type="STRING" id="1604004.HLASA_1558"/>
<evidence type="ECO:0000313" key="2">
    <source>
        <dbReference type="EMBL" id="ALG82444.1"/>
    </source>
</evidence>
<dbReference type="Pfam" id="PF03683">
    <property type="entry name" value="UPF0175"/>
    <property type="match status" value="1"/>
</dbReference>
<dbReference type="KEGG" id="hsu:HLASF_1571"/>
<gene>
    <name evidence="2" type="ORF">HLASA_1558</name>
    <name evidence="1" type="ORF">HLASF_1571</name>
</gene>
<dbReference type="OrthoDB" id="269969at2157"/>
<reference evidence="1 4" key="1">
    <citation type="journal article" date="2015" name="ISME J.">
        <title>Elemental sulfur and acetate can support life of a novel strictly anaerobic haloarchaeon.</title>
        <authorList>
            <person name="Sorokin D.Y."/>
            <person name="Kublanov I.V."/>
            <person name="Gavrilov S.N."/>
            <person name="Rojo D."/>
            <person name="Roman P."/>
            <person name="Golyshin P.N."/>
            <person name="Slepak V.Z."/>
            <person name="Smedile F."/>
            <person name="Ferrer M."/>
            <person name="Messina E."/>
            <person name="La Cono V."/>
            <person name="Yakimov M.M."/>
        </authorList>
    </citation>
    <scope>NUCLEOTIDE SEQUENCE [LARGE SCALE GENOMIC DNA]</scope>
    <source>
        <strain evidence="1 4">HSR2</strain>
    </source>
</reference>
<proteinExistence type="predicted"/>
<dbReference type="Proteomes" id="UP000060390">
    <property type="component" value="Chromosome"/>
</dbReference>
<dbReference type="GeneID" id="26010896"/>
<reference evidence="3" key="2">
    <citation type="submission" date="2015-05" db="EMBL/GenBank/DDBJ databases">
        <title>Complete genome sequence of Halanaeroarchaeum sulfurireducens type strain M27-SA2, a sulfate-reducer haloarchaeon from marine anoxic lake Medee.</title>
        <authorList>
            <person name="Messina E."/>
            <person name="Kublanov I.V."/>
            <person name="Toshchakov S."/>
            <person name="Arcadi E."/>
            <person name="La Spada G."/>
            <person name="La Cono V."/>
            <person name="Yakimov M.M."/>
        </authorList>
    </citation>
    <scope>NUCLEOTIDE SEQUENCE [LARGE SCALE GENOMIC DNA]</scope>
    <source>
        <strain evidence="3">M27-SA2</strain>
    </source>
</reference>
<keyword evidence="4" id="KW-1185">Reference proteome</keyword>
<sequence>MPSISARIPEDEERELAEVIEILGEDKSTVIRKALNEGLGSLRERIAIRRYQAGEISVNQAARLAGVGIAEWLEIAREHNLTTQLKPEDLESDADAARKL</sequence>
<evidence type="ECO:0000313" key="4">
    <source>
        <dbReference type="Proteomes" id="UP000069906"/>
    </source>
</evidence>
<evidence type="ECO:0000313" key="1">
    <source>
        <dbReference type="EMBL" id="AKH98050.1"/>
    </source>
</evidence>
<dbReference type="AlphaFoldDB" id="A0A0F7PD29"/>
<evidence type="ECO:0000313" key="3">
    <source>
        <dbReference type="Proteomes" id="UP000060390"/>
    </source>
</evidence>
<organism evidence="1 4">
    <name type="scientific">Halanaeroarchaeum sulfurireducens</name>
    <dbReference type="NCBI Taxonomy" id="1604004"/>
    <lineage>
        <taxon>Archaea</taxon>
        <taxon>Methanobacteriati</taxon>
        <taxon>Methanobacteriota</taxon>
        <taxon>Stenosarchaea group</taxon>
        <taxon>Halobacteria</taxon>
        <taxon>Halobacteriales</taxon>
        <taxon>Halobacteriaceae</taxon>
        <taxon>Halanaeroarchaeum</taxon>
    </lineage>
</organism>
<dbReference type="Proteomes" id="UP000069906">
    <property type="component" value="Chromosome"/>
</dbReference>
<dbReference type="EMBL" id="CP008874">
    <property type="protein sequence ID" value="AKH98050.1"/>
    <property type="molecule type" value="Genomic_DNA"/>
</dbReference>
<name>A0A0F7PD29_9EURY</name>
<dbReference type="EMBL" id="CP011564">
    <property type="protein sequence ID" value="ALG82444.1"/>
    <property type="molecule type" value="Genomic_DNA"/>
</dbReference>